<proteinExistence type="inferred from homology"/>
<gene>
    <name evidence="5" type="ORF">SAMN05660703_1523</name>
</gene>
<dbReference type="GO" id="GO:0030313">
    <property type="term" value="C:cell envelope"/>
    <property type="evidence" value="ECO:0007669"/>
    <property type="project" value="TreeGrafter"/>
</dbReference>
<accession>A0A1W1ZTU7</accession>
<dbReference type="NCBIfam" id="TIGR01730">
    <property type="entry name" value="RND_mfp"/>
    <property type="match status" value="1"/>
</dbReference>
<sequence>MKKITIKILIIATLVIGFSCGDKEKEASESTSKNSESSSSEIQISKAQFEENQMTIGSFEEKNFPNVVVATGMIDVPPENKAIVSATMGGYIKTTPLLIGNKVTKGQLLVTIENPDFVSLQQEYLETKEQMAYLKAEYDRQKTLYDEQVSSQKNYLKAESDYKSATAKLNGIKKQLEMLHISPTNAANGNFTSIASIYAPISGSITKVNVYKGTYVSPATSILEIVNNDHIHIELSVFEKDILQIKKGQKVNFKIPEASKEIFQGEIHLVGTAIEDNRTIKVHAHIEDESKHNFLTGMFVEAEIITDSFTSKAIPSEAIVTLGETSYVLVLKNSANNLYSFVEKEVTVKLSYNGYSIITSASGFSDKEQILTKGSFGLLGE</sequence>
<evidence type="ECO:0000256" key="2">
    <source>
        <dbReference type="ARBA" id="ARBA00022448"/>
    </source>
</evidence>
<dbReference type="Pfam" id="PF25954">
    <property type="entry name" value="Beta-barrel_RND_2"/>
    <property type="match status" value="1"/>
</dbReference>
<dbReference type="InterPro" id="IPR051909">
    <property type="entry name" value="MFP_Cation_Efflux"/>
</dbReference>
<dbReference type="InterPro" id="IPR058625">
    <property type="entry name" value="MdtA-like_BSH"/>
</dbReference>
<evidence type="ECO:0000313" key="5">
    <source>
        <dbReference type="EMBL" id="SMC51662.1"/>
    </source>
</evidence>
<keyword evidence="6" id="KW-1185">Reference proteome</keyword>
<dbReference type="Gene3D" id="2.40.50.100">
    <property type="match status" value="1"/>
</dbReference>
<dbReference type="EMBL" id="FWXO01000002">
    <property type="protein sequence ID" value="SMC51662.1"/>
    <property type="molecule type" value="Genomic_DNA"/>
</dbReference>
<evidence type="ECO:0000313" key="6">
    <source>
        <dbReference type="Proteomes" id="UP000192360"/>
    </source>
</evidence>
<dbReference type="InterPro" id="IPR058792">
    <property type="entry name" value="Beta-barrel_RND_2"/>
</dbReference>
<evidence type="ECO:0000259" key="4">
    <source>
        <dbReference type="Pfam" id="PF25954"/>
    </source>
</evidence>
<organism evidence="5 6">
    <name type="scientific">Cellulophaga tyrosinoxydans</name>
    <dbReference type="NCBI Taxonomy" id="504486"/>
    <lineage>
        <taxon>Bacteria</taxon>
        <taxon>Pseudomonadati</taxon>
        <taxon>Bacteroidota</taxon>
        <taxon>Flavobacteriia</taxon>
        <taxon>Flavobacteriales</taxon>
        <taxon>Flavobacteriaceae</taxon>
        <taxon>Cellulophaga</taxon>
    </lineage>
</organism>
<dbReference type="Gene3D" id="2.40.420.20">
    <property type="match status" value="1"/>
</dbReference>
<keyword evidence="2" id="KW-0813">Transport</keyword>
<dbReference type="PANTHER" id="PTHR30097:SF4">
    <property type="entry name" value="SLR6042 PROTEIN"/>
    <property type="match status" value="1"/>
</dbReference>
<dbReference type="GO" id="GO:0022857">
    <property type="term" value="F:transmembrane transporter activity"/>
    <property type="evidence" value="ECO:0007669"/>
    <property type="project" value="InterPro"/>
</dbReference>
<dbReference type="GO" id="GO:0016020">
    <property type="term" value="C:membrane"/>
    <property type="evidence" value="ECO:0007669"/>
    <property type="project" value="InterPro"/>
</dbReference>
<dbReference type="RefSeq" id="WP_084060856.1">
    <property type="nucleotide sequence ID" value="NZ_FWXO01000002.1"/>
</dbReference>
<evidence type="ECO:0000259" key="3">
    <source>
        <dbReference type="Pfam" id="PF25917"/>
    </source>
</evidence>
<feature type="domain" description="CusB-like beta-barrel" evidence="4">
    <location>
        <begin position="233"/>
        <end position="305"/>
    </location>
</feature>
<dbReference type="AlphaFoldDB" id="A0A1W1ZTU7"/>
<dbReference type="Pfam" id="PF25917">
    <property type="entry name" value="BSH_RND"/>
    <property type="match status" value="1"/>
</dbReference>
<dbReference type="PROSITE" id="PS51257">
    <property type="entry name" value="PROKAR_LIPOPROTEIN"/>
    <property type="match status" value="1"/>
</dbReference>
<reference evidence="5 6" key="1">
    <citation type="submission" date="2017-04" db="EMBL/GenBank/DDBJ databases">
        <authorList>
            <person name="Afonso C.L."/>
            <person name="Miller P.J."/>
            <person name="Scott M.A."/>
            <person name="Spackman E."/>
            <person name="Goraichik I."/>
            <person name="Dimitrov K.M."/>
            <person name="Suarez D.L."/>
            <person name="Swayne D.E."/>
        </authorList>
    </citation>
    <scope>NUCLEOTIDE SEQUENCE [LARGE SCALE GENOMIC DNA]</scope>
    <source>
        <strain evidence="5 6">DSM 21164</strain>
    </source>
</reference>
<dbReference type="PANTHER" id="PTHR30097">
    <property type="entry name" value="CATION EFFLUX SYSTEM PROTEIN CUSB"/>
    <property type="match status" value="1"/>
</dbReference>
<dbReference type="GO" id="GO:0015679">
    <property type="term" value="P:plasma membrane copper ion transport"/>
    <property type="evidence" value="ECO:0007669"/>
    <property type="project" value="TreeGrafter"/>
</dbReference>
<comment type="similarity">
    <text evidence="1">Belongs to the membrane fusion protein (MFP) (TC 8.A.1) family.</text>
</comment>
<dbReference type="Gene3D" id="1.10.287.470">
    <property type="entry name" value="Helix hairpin bin"/>
    <property type="match status" value="1"/>
</dbReference>
<dbReference type="InterPro" id="IPR006143">
    <property type="entry name" value="RND_pump_MFP"/>
</dbReference>
<dbReference type="Proteomes" id="UP000192360">
    <property type="component" value="Unassembled WGS sequence"/>
</dbReference>
<dbReference type="GO" id="GO:0060003">
    <property type="term" value="P:copper ion export"/>
    <property type="evidence" value="ECO:0007669"/>
    <property type="project" value="TreeGrafter"/>
</dbReference>
<feature type="domain" description="Multidrug resistance protein MdtA-like barrel-sandwich hybrid" evidence="3">
    <location>
        <begin position="81"/>
        <end position="221"/>
    </location>
</feature>
<dbReference type="Gene3D" id="2.40.30.170">
    <property type="match status" value="1"/>
</dbReference>
<dbReference type="STRING" id="504486.SAMN05660703_1523"/>
<dbReference type="SUPFAM" id="SSF111369">
    <property type="entry name" value="HlyD-like secretion proteins"/>
    <property type="match status" value="1"/>
</dbReference>
<name>A0A1W1ZTU7_9FLAO</name>
<dbReference type="OrthoDB" id="9814657at2"/>
<protein>
    <submittedName>
        <fullName evidence="5">Membrane fusion protein, cobalt-zinc-cadmium efflux system</fullName>
    </submittedName>
</protein>
<evidence type="ECO:0000256" key="1">
    <source>
        <dbReference type="ARBA" id="ARBA00009477"/>
    </source>
</evidence>